<feature type="signal peptide" evidence="2">
    <location>
        <begin position="1"/>
        <end position="19"/>
    </location>
</feature>
<protein>
    <submittedName>
        <fullName evidence="3">Uncharacterized protein</fullName>
    </submittedName>
</protein>
<organism evidence="3 4">
    <name type="scientific">Allacma fusca</name>
    <dbReference type="NCBI Taxonomy" id="39272"/>
    <lineage>
        <taxon>Eukaryota</taxon>
        <taxon>Metazoa</taxon>
        <taxon>Ecdysozoa</taxon>
        <taxon>Arthropoda</taxon>
        <taxon>Hexapoda</taxon>
        <taxon>Collembola</taxon>
        <taxon>Symphypleona</taxon>
        <taxon>Sminthuridae</taxon>
        <taxon>Allacma</taxon>
    </lineage>
</organism>
<dbReference type="OrthoDB" id="8117927at2759"/>
<dbReference type="Proteomes" id="UP000708208">
    <property type="component" value="Unassembled WGS sequence"/>
</dbReference>
<keyword evidence="2" id="KW-0732">Signal</keyword>
<feature type="chain" id="PRO_5035172527" evidence="2">
    <location>
        <begin position="20"/>
        <end position="377"/>
    </location>
</feature>
<evidence type="ECO:0000256" key="1">
    <source>
        <dbReference type="SAM" id="MobiDB-lite"/>
    </source>
</evidence>
<proteinExistence type="predicted"/>
<evidence type="ECO:0000313" key="4">
    <source>
        <dbReference type="Proteomes" id="UP000708208"/>
    </source>
</evidence>
<accession>A0A8J2PHF7</accession>
<gene>
    <name evidence="3" type="ORF">AFUS01_LOCUS40092</name>
</gene>
<evidence type="ECO:0000313" key="3">
    <source>
        <dbReference type="EMBL" id="CAG7830278.1"/>
    </source>
</evidence>
<reference evidence="3" key="1">
    <citation type="submission" date="2021-06" db="EMBL/GenBank/DDBJ databases">
        <authorList>
            <person name="Hodson N. C."/>
            <person name="Mongue J. A."/>
            <person name="Jaron S. K."/>
        </authorList>
    </citation>
    <scope>NUCLEOTIDE SEQUENCE</scope>
</reference>
<evidence type="ECO:0000256" key="2">
    <source>
        <dbReference type="SAM" id="SignalP"/>
    </source>
</evidence>
<keyword evidence="4" id="KW-1185">Reference proteome</keyword>
<comment type="caution">
    <text evidence="3">The sequence shown here is derived from an EMBL/GenBank/DDBJ whole genome shotgun (WGS) entry which is preliminary data.</text>
</comment>
<feature type="region of interest" description="Disordered" evidence="1">
    <location>
        <begin position="63"/>
        <end position="99"/>
    </location>
</feature>
<sequence length="377" mass="41119">MNLFLLTLSILSALSSVIGAPAVSSVHVSFVSGNKATEYSHGSTGDGNLVQYKLVDKLEGVGEHSVKKRSLTRGPPRDPGGTRKIRGRTTLPTTTTYEPSTTTILTPTIPTLVNTDITTGNDGTIVPTTASFAIGNRKPKRKRVRFIMGQSTSNPRLILAESSSDKPLVVMTGVKIDSELQVTNSDNIKPKDSKAVKRSPYVGSSFVGSFNFPDFDEFGGNEFGSLGNFGGSGSSGAGNHRTSYSAHNPEALAPEGVFHPPIPTEASQYSENDPYLADPDTAKYASQHPPFFSEFPHKRTVLALNERREENGLEPNLLRSIRPFFPFFEVSNQHTRTANSGLNHSPYFFDDLEPTVILYAEQILPRVDPWSIFTVRK</sequence>
<feature type="compositionally biased region" description="Low complexity" evidence="1">
    <location>
        <begin position="89"/>
        <end position="99"/>
    </location>
</feature>
<dbReference type="AlphaFoldDB" id="A0A8J2PHF7"/>
<name>A0A8J2PHF7_9HEXA</name>
<dbReference type="EMBL" id="CAJVCH010555087">
    <property type="protein sequence ID" value="CAG7830278.1"/>
    <property type="molecule type" value="Genomic_DNA"/>
</dbReference>